<dbReference type="AlphaFoldDB" id="A0A366LLW9"/>
<protein>
    <submittedName>
        <fullName evidence="2">Aminoglycoside phosphotransferase family protein</fullName>
    </submittedName>
</protein>
<dbReference type="SUPFAM" id="SSF56112">
    <property type="entry name" value="Protein kinase-like (PK-like)"/>
    <property type="match status" value="1"/>
</dbReference>
<keyword evidence="2" id="KW-0808">Transferase</keyword>
<organism evidence="2 3">
    <name type="scientific">Spongiactinospora rosea</name>
    <dbReference type="NCBI Taxonomy" id="2248750"/>
    <lineage>
        <taxon>Bacteria</taxon>
        <taxon>Bacillati</taxon>
        <taxon>Actinomycetota</taxon>
        <taxon>Actinomycetes</taxon>
        <taxon>Streptosporangiales</taxon>
        <taxon>Streptosporangiaceae</taxon>
        <taxon>Spongiactinospora</taxon>
    </lineage>
</organism>
<comment type="caution">
    <text evidence="2">The sequence shown here is derived from an EMBL/GenBank/DDBJ whole genome shotgun (WGS) entry which is preliminary data.</text>
</comment>
<proteinExistence type="predicted"/>
<dbReference type="Proteomes" id="UP000253303">
    <property type="component" value="Unassembled WGS sequence"/>
</dbReference>
<dbReference type="RefSeq" id="WP_113985732.1">
    <property type="nucleotide sequence ID" value="NZ_QMEY01000028.1"/>
</dbReference>
<dbReference type="InterPro" id="IPR011009">
    <property type="entry name" value="Kinase-like_dom_sf"/>
</dbReference>
<dbReference type="Pfam" id="PF01636">
    <property type="entry name" value="APH"/>
    <property type="match status" value="1"/>
</dbReference>
<dbReference type="OrthoDB" id="115252at2"/>
<name>A0A366LLW9_9ACTN</name>
<dbReference type="GO" id="GO:0016740">
    <property type="term" value="F:transferase activity"/>
    <property type="evidence" value="ECO:0007669"/>
    <property type="project" value="UniProtKB-KW"/>
</dbReference>
<dbReference type="Gene3D" id="3.90.1200.10">
    <property type="match status" value="1"/>
</dbReference>
<feature type="domain" description="Aminoglycoside phosphotransferase" evidence="1">
    <location>
        <begin position="15"/>
        <end position="196"/>
    </location>
</feature>
<evidence type="ECO:0000313" key="3">
    <source>
        <dbReference type="Proteomes" id="UP000253303"/>
    </source>
</evidence>
<gene>
    <name evidence="2" type="ORF">DP939_38275</name>
</gene>
<accession>A0A366LLW9</accession>
<sequence length="325" mass="34254">MPETGAREVQSSPRSSVWRLEYGGAAVVVKQSTGGDDAQARYGREITALTLAARGTGVPPVARVIASDAGCRVMVLEHLAEVPGTADWAVRYADALARLHAATGPADAGALPTWQGPTEADAEAFAGFAAALGVPVSARARDEISALVERLGAGGHALLHGDPCPDNVIVTRHGLRFVDLEQASLGNGLMELAYLRAGFPTCWCSLGIAPAMVAEAERRYRAIWRVLTGTDVPGRLADACAGWLLRGDALVERARRHTADHLAAVLRDDWSWGVATARERLAHRLGVVAAADEPDLAALGALARAVRERMLTRWPGLGPLPATPP</sequence>
<dbReference type="InterPro" id="IPR002575">
    <property type="entry name" value="Aminoglycoside_PTrfase"/>
</dbReference>
<dbReference type="EMBL" id="QMEY01000028">
    <property type="protein sequence ID" value="RBQ14817.1"/>
    <property type="molecule type" value="Genomic_DNA"/>
</dbReference>
<reference evidence="2 3" key="1">
    <citation type="submission" date="2018-06" db="EMBL/GenBank/DDBJ databases">
        <title>Sphaerisporangium craniellae sp. nov., isolated from a marine sponge in the South China Sea.</title>
        <authorList>
            <person name="Li L."/>
        </authorList>
    </citation>
    <scope>NUCLEOTIDE SEQUENCE [LARGE SCALE GENOMIC DNA]</scope>
    <source>
        <strain evidence="2 3">LHW63015</strain>
    </source>
</reference>
<keyword evidence="3" id="KW-1185">Reference proteome</keyword>
<evidence type="ECO:0000259" key="1">
    <source>
        <dbReference type="Pfam" id="PF01636"/>
    </source>
</evidence>
<evidence type="ECO:0000313" key="2">
    <source>
        <dbReference type="EMBL" id="RBQ14817.1"/>
    </source>
</evidence>